<organism evidence="3 4">
    <name type="scientific">Edaphochlamys debaryana</name>
    <dbReference type="NCBI Taxonomy" id="47281"/>
    <lineage>
        <taxon>Eukaryota</taxon>
        <taxon>Viridiplantae</taxon>
        <taxon>Chlorophyta</taxon>
        <taxon>core chlorophytes</taxon>
        <taxon>Chlorophyceae</taxon>
        <taxon>CS clade</taxon>
        <taxon>Chlamydomonadales</taxon>
        <taxon>Chlamydomonadales incertae sedis</taxon>
        <taxon>Edaphochlamys</taxon>
    </lineage>
</organism>
<dbReference type="AlphaFoldDB" id="A0A835YGA8"/>
<evidence type="ECO:0000313" key="3">
    <source>
        <dbReference type="EMBL" id="KAG2497089.1"/>
    </source>
</evidence>
<feature type="coiled-coil region" evidence="1">
    <location>
        <begin position="274"/>
        <end position="301"/>
    </location>
</feature>
<accession>A0A835YGA8</accession>
<feature type="coiled-coil region" evidence="1">
    <location>
        <begin position="97"/>
        <end position="124"/>
    </location>
</feature>
<keyword evidence="1" id="KW-0175">Coiled coil</keyword>
<reference evidence="3" key="1">
    <citation type="journal article" date="2020" name="bioRxiv">
        <title>Comparative genomics of Chlamydomonas.</title>
        <authorList>
            <person name="Craig R.J."/>
            <person name="Hasan A.R."/>
            <person name="Ness R.W."/>
            <person name="Keightley P.D."/>
        </authorList>
    </citation>
    <scope>NUCLEOTIDE SEQUENCE</scope>
    <source>
        <strain evidence="3">CCAP 11/70</strain>
    </source>
</reference>
<sequence length="717" mass="75919">MQPEAKLFALLKEAGEAEGLSEDAFAGVGHVPVFEHLAKSLTVEANYVSVDMVAVAEEEARYRADPQLSEREVDQLLELFRADPEVFYEETTDMTDLRGLIEELAEAEDRVMQKDQDLARQRLQLADLHEGSGAVRQELIEAEQGLARSNHVLQDRVAGAQARSVAESRAAQGMQECARQMQELLHVSPEACLLLAQPLDELRKVETATTSEVTRAKEQLRPAQLSRLLAAQQEAQGALPDTPFGPSGTRLLTGLEPEQYAATLAEAARLGADGRELRDQRERSLAELAGLRKQVELLEQLARGGGGSALGGWQRQVLAEPDAEARLAAQVAEAKEQLRSVLDGEERQSLLDTAASSATAQVKRALWLVHHQQLGYTSALHKQLAEVLMQEWARTELVQTLRDEERRSLHDIYFTLESVRDELQRAASAADADAEAARSVAASAQGAAAVANDRGPQALLAGEPVLCATFALLDAQRQQLQAVQGGEQSADAVSSAAASSSPLGLGGGGGGGGGGGMGNAFLDSVMSDPSHRTVTQLAAEYEALGSLVGRARQQLSDRLGGQLGQLVAEGQARVDELRTLLGAPAPGPSPAPSPLPASSLSGAGGGAVSGSAFASASALSAASSAAGAGAAAAPWPVLRDQALEAELTGLMKVTGDVTARIQNYVNRQNMLVADQKRQHEKSRTERAVLSTFWTHPEALLEAVQGLRNRLAALVAAS</sequence>
<proteinExistence type="predicted"/>
<evidence type="ECO:0000313" key="4">
    <source>
        <dbReference type="Proteomes" id="UP000612055"/>
    </source>
</evidence>
<dbReference type="OrthoDB" id="536822at2759"/>
<gene>
    <name evidence="3" type="ORF">HYH03_005083</name>
</gene>
<name>A0A835YGA8_9CHLO</name>
<comment type="caution">
    <text evidence="3">The sequence shown here is derived from an EMBL/GenBank/DDBJ whole genome shotgun (WGS) entry which is preliminary data.</text>
</comment>
<feature type="compositionally biased region" description="Pro residues" evidence="2">
    <location>
        <begin position="585"/>
        <end position="595"/>
    </location>
</feature>
<protein>
    <submittedName>
        <fullName evidence="3">Uncharacterized protein</fullName>
    </submittedName>
</protein>
<keyword evidence="4" id="KW-1185">Reference proteome</keyword>
<dbReference type="EMBL" id="JAEHOE010000016">
    <property type="protein sequence ID" value="KAG2497089.1"/>
    <property type="molecule type" value="Genomic_DNA"/>
</dbReference>
<evidence type="ECO:0000256" key="1">
    <source>
        <dbReference type="SAM" id="Coils"/>
    </source>
</evidence>
<evidence type="ECO:0000256" key="2">
    <source>
        <dbReference type="SAM" id="MobiDB-lite"/>
    </source>
</evidence>
<dbReference type="Proteomes" id="UP000612055">
    <property type="component" value="Unassembled WGS sequence"/>
</dbReference>
<feature type="region of interest" description="Disordered" evidence="2">
    <location>
        <begin position="581"/>
        <end position="602"/>
    </location>
</feature>